<accession>A0A0C3AQT0</accession>
<organism evidence="4 5">
    <name type="scientific">Serendipita vermifera MAFF 305830</name>
    <dbReference type="NCBI Taxonomy" id="933852"/>
    <lineage>
        <taxon>Eukaryota</taxon>
        <taxon>Fungi</taxon>
        <taxon>Dikarya</taxon>
        <taxon>Basidiomycota</taxon>
        <taxon>Agaricomycotina</taxon>
        <taxon>Agaricomycetes</taxon>
        <taxon>Sebacinales</taxon>
        <taxon>Serendipitaceae</taxon>
        <taxon>Serendipita</taxon>
    </lineage>
</organism>
<dbReference type="Proteomes" id="UP000054097">
    <property type="component" value="Unassembled WGS sequence"/>
</dbReference>
<dbReference type="InterPro" id="IPR029044">
    <property type="entry name" value="Nucleotide-diphossugar_trans"/>
</dbReference>
<dbReference type="SUPFAM" id="SSF53448">
    <property type="entry name" value="Nucleotide-diphospho-sugar transferases"/>
    <property type="match status" value="1"/>
</dbReference>
<proteinExistence type="inferred from homology"/>
<dbReference type="GO" id="GO:0016020">
    <property type="term" value="C:membrane"/>
    <property type="evidence" value="ECO:0007669"/>
    <property type="project" value="InterPro"/>
</dbReference>
<dbReference type="InterPro" id="IPR002685">
    <property type="entry name" value="Glyco_trans_15"/>
</dbReference>
<evidence type="ECO:0000256" key="2">
    <source>
        <dbReference type="ARBA" id="ARBA00022679"/>
    </source>
</evidence>
<dbReference type="STRING" id="933852.A0A0C3AQT0"/>
<keyword evidence="2 4" id="KW-0808">Transferase</keyword>
<dbReference type="Gene3D" id="3.90.550.10">
    <property type="entry name" value="Spore Coat Polysaccharide Biosynthesis Protein SpsA, Chain A"/>
    <property type="match status" value="1"/>
</dbReference>
<dbReference type="AlphaFoldDB" id="A0A0C3AQT0"/>
<evidence type="ECO:0000313" key="5">
    <source>
        <dbReference type="Proteomes" id="UP000054097"/>
    </source>
</evidence>
<dbReference type="HOGENOM" id="CLU_024327_4_4_1"/>
<gene>
    <name evidence="4" type="ORF">M408DRAFT_332935</name>
</gene>
<keyword evidence="3" id="KW-1133">Transmembrane helix</keyword>
<name>A0A0C3AQT0_SERVB</name>
<comment type="similarity">
    <text evidence="1">Belongs to the glycosyltransferase 15 family.</text>
</comment>
<dbReference type="FunFam" id="3.90.550.10:FF:000051">
    <property type="entry name" value="Alpha-1,2-mannosyltransferase (Ktr4)"/>
    <property type="match status" value="1"/>
</dbReference>
<dbReference type="OrthoDB" id="439943at2759"/>
<dbReference type="GO" id="GO:0005794">
    <property type="term" value="C:Golgi apparatus"/>
    <property type="evidence" value="ECO:0007669"/>
    <property type="project" value="TreeGrafter"/>
</dbReference>
<keyword evidence="3" id="KW-0472">Membrane</keyword>
<feature type="transmembrane region" description="Helical" evidence="3">
    <location>
        <begin position="15"/>
        <end position="33"/>
    </location>
</feature>
<evidence type="ECO:0000313" key="4">
    <source>
        <dbReference type="EMBL" id="KIM22434.1"/>
    </source>
</evidence>
<keyword evidence="5" id="KW-1185">Reference proteome</keyword>
<dbReference type="EMBL" id="KN824356">
    <property type="protein sequence ID" value="KIM22434.1"/>
    <property type="molecule type" value="Genomic_DNA"/>
</dbReference>
<sequence length="408" mass="48137">MVFTLRGSSYKTRGIAFYCILVFIILVGIHVVLSTTHEQYGRMTSISQIAPTWTNHASWGKGTDTTHDATHNAPPATIHQIEDHLPQEWHHPQLGLENATILILARNYEFKDLAKTLRQLETRFNNKYHYPYTFLSDEAFSDEFKEWTSLAVSSKVQYGLIPREQWDPPSHINLTLADELGKKLQANGAIYGDRIPYKNMCRFNSGYFFRHEMIQQYRYYWRVEPSVKFFCDLDFDPFTYMREHDKKYSFTISLKEFENTIPTLWNTTKEFIAEYPHLIAPDNSMGFLSNDGGDTYNLCHFWSNFEIADMEFWRSETYMTWFNFLDRKGGFYYERWGDAPVHSIAAALLLPREKIHFFNEIGYRHEPFEHCPQGAVHQKGRCSCEEKNNFDDNWYSCTTRFHSMFSLI</sequence>
<dbReference type="Pfam" id="PF01793">
    <property type="entry name" value="Glyco_transf_15"/>
    <property type="match status" value="1"/>
</dbReference>
<dbReference type="PANTHER" id="PTHR31121:SF6">
    <property type="entry name" value="ALPHA-1,2 MANNOSYLTRANSFERASE KTR1"/>
    <property type="match status" value="1"/>
</dbReference>
<dbReference type="GO" id="GO:0000032">
    <property type="term" value="P:cell wall mannoprotein biosynthetic process"/>
    <property type="evidence" value="ECO:0007669"/>
    <property type="project" value="TreeGrafter"/>
</dbReference>
<evidence type="ECO:0000256" key="1">
    <source>
        <dbReference type="ARBA" id="ARBA00007677"/>
    </source>
</evidence>
<protein>
    <submittedName>
        <fullName evidence="4">Glycosyltransferase family 15 protein</fullName>
    </submittedName>
</protein>
<keyword evidence="3" id="KW-0812">Transmembrane</keyword>
<dbReference type="GO" id="GO:0000026">
    <property type="term" value="F:alpha-1,2-mannosyltransferase activity"/>
    <property type="evidence" value="ECO:0007669"/>
    <property type="project" value="TreeGrafter"/>
</dbReference>
<reference evidence="4 5" key="1">
    <citation type="submission" date="2014-04" db="EMBL/GenBank/DDBJ databases">
        <authorList>
            <consortium name="DOE Joint Genome Institute"/>
            <person name="Kuo A."/>
            <person name="Zuccaro A."/>
            <person name="Kohler A."/>
            <person name="Nagy L.G."/>
            <person name="Floudas D."/>
            <person name="Copeland A."/>
            <person name="Barry K.W."/>
            <person name="Cichocki N."/>
            <person name="Veneault-Fourrey C."/>
            <person name="LaButti K."/>
            <person name="Lindquist E.A."/>
            <person name="Lipzen A."/>
            <person name="Lundell T."/>
            <person name="Morin E."/>
            <person name="Murat C."/>
            <person name="Sun H."/>
            <person name="Tunlid A."/>
            <person name="Henrissat B."/>
            <person name="Grigoriev I.V."/>
            <person name="Hibbett D.S."/>
            <person name="Martin F."/>
            <person name="Nordberg H.P."/>
            <person name="Cantor M.N."/>
            <person name="Hua S.X."/>
        </authorList>
    </citation>
    <scope>NUCLEOTIDE SEQUENCE [LARGE SCALE GENOMIC DNA]</scope>
    <source>
        <strain evidence="4 5">MAFF 305830</strain>
    </source>
</reference>
<dbReference type="GO" id="GO:0006487">
    <property type="term" value="P:protein N-linked glycosylation"/>
    <property type="evidence" value="ECO:0007669"/>
    <property type="project" value="TreeGrafter"/>
</dbReference>
<reference evidence="5" key="2">
    <citation type="submission" date="2015-01" db="EMBL/GenBank/DDBJ databases">
        <title>Evolutionary Origins and Diversification of the Mycorrhizal Mutualists.</title>
        <authorList>
            <consortium name="DOE Joint Genome Institute"/>
            <consortium name="Mycorrhizal Genomics Consortium"/>
            <person name="Kohler A."/>
            <person name="Kuo A."/>
            <person name="Nagy L.G."/>
            <person name="Floudas D."/>
            <person name="Copeland A."/>
            <person name="Barry K.W."/>
            <person name="Cichocki N."/>
            <person name="Veneault-Fourrey C."/>
            <person name="LaButti K."/>
            <person name="Lindquist E.A."/>
            <person name="Lipzen A."/>
            <person name="Lundell T."/>
            <person name="Morin E."/>
            <person name="Murat C."/>
            <person name="Riley R."/>
            <person name="Ohm R."/>
            <person name="Sun H."/>
            <person name="Tunlid A."/>
            <person name="Henrissat B."/>
            <person name="Grigoriev I.V."/>
            <person name="Hibbett D.S."/>
            <person name="Martin F."/>
        </authorList>
    </citation>
    <scope>NUCLEOTIDE SEQUENCE [LARGE SCALE GENOMIC DNA]</scope>
    <source>
        <strain evidence="5">MAFF 305830</strain>
    </source>
</reference>
<dbReference type="PANTHER" id="PTHR31121">
    <property type="entry name" value="ALPHA-1,2 MANNOSYLTRANSFERASE KTR1"/>
    <property type="match status" value="1"/>
</dbReference>
<evidence type="ECO:0000256" key="3">
    <source>
        <dbReference type="SAM" id="Phobius"/>
    </source>
</evidence>